<evidence type="ECO:0000313" key="1">
    <source>
        <dbReference type="EMBL" id="MCI4376508.1"/>
    </source>
</evidence>
<evidence type="ECO:0000313" key="2">
    <source>
        <dbReference type="Proteomes" id="UP000829447"/>
    </source>
</evidence>
<organism evidence="1 2">
    <name type="scientific">Pangasianodon gigas</name>
    <name type="common">Mekong giant catfish</name>
    <name type="synonym">Pangasius gigas</name>
    <dbReference type="NCBI Taxonomy" id="30993"/>
    <lineage>
        <taxon>Eukaryota</taxon>
        <taxon>Metazoa</taxon>
        <taxon>Chordata</taxon>
        <taxon>Craniata</taxon>
        <taxon>Vertebrata</taxon>
        <taxon>Euteleostomi</taxon>
        <taxon>Actinopterygii</taxon>
        <taxon>Neopterygii</taxon>
        <taxon>Teleostei</taxon>
        <taxon>Ostariophysi</taxon>
        <taxon>Siluriformes</taxon>
        <taxon>Pangasiidae</taxon>
        <taxon>Pangasianodon</taxon>
    </lineage>
</organism>
<protein>
    <submittedName>
        <fullName evidence="1">Uncharacterized protein</fullName>
    </submittedName>
</protein>
<accession>A0ACC5WBQ0</accession>
<dbReference type="EMBL" id="CM040456">
    <property type="protein sequence ID" value="MCI4376508.1"/>
    <property type="molecule type" value="Genomic_DNA"/>
</dbReference>
<name>A0ACC5WBQ0_PANGG</name>
<proteinExistence type="predicted"/>
<sequence>MFPVGLYWWWCFPAESAPGRWVAAERSVREFQRAAVLCGRKQAQIFRPPIPKSLQIALLPLSFTSIKGQTGQIPPGSC</sequence>
<dbReference type="Proteomes" id="UP000829447">
    <property type="component" value="Linkage Group LG3"/>
</dbReference>
<comment type="caution">
    <text evidence="1">The sequence shown here is derived from an EMBL/GenBank/DDBJ whole genome shotgun (WGS) entry which is preliminary data.</text>
</comment>
<gene>
    <name evidence="1" type="ORF">PGIGA_G00189290</name>
</gene>
<reference evidence="1 2" key="1">
    <citation type="journal article" date="2022" name="bioRxiv">
        <title>An ancient truncated duplication of the anti-Mullerian hormone receptor type 2 gene is a potential conserved master sex determinant in the Pangasiidae catfish family.</title>
        <authorList>
            <person name="Wen M."/>
            <person name="Pan Q."/>
            <person name="Jouanno E."/>
            <person name="Montfort J."/>
            <person name="Zahm M."/>
            <person name="Cabau C."/>
            <person name="Klopp C."/>
            <person name="Iampietro C."/>
            <person name="Roques C."/>
            <person name="Bouchez O."/>
            <person name="Castinel A."/>
            <person name="Donnadieu C."/>
            <person name="Parrinello H."/>
            <person name="Poncet C."/>
            <person name="Belmonte E."/>
            <person name="Gautier V."/>
            <person name="Avarre J.-C."/>
            <person name="Dugue R."/>
            <person name="Gustiano R."/>
            <person name="Ha T.T.T."/>
            <person name="Campet M."/>
            <person name="Sriphairoj K."/>
            <person name="Ribolli J."/>
            <person name="de Almeida F.L."/>
            <person name="Desvignes T."/>
            <person name="Postlethwait J.H."/>
            <person name="Bucao C.F."/>
            <person name="Robinson-Rechavi M."/>
            <person name="Bobe J."/>
            <person name="Herpin A."/>
            <person name="Guiguen Y."/>
        </authorList>
    </citation>
    <scope>NUCLEOTIDE SEQUENCE [LARGE SCALE GENOMIC DNA]</scope>
    <source>
        <strain evidence="1">YG-Dec2019</strain>
    </source>
</reference>
<keyword evidence="2" id="KW-1185">Reference proteome</keyword>